<proteinExistence type="inferred from homology"/>
<dbReference type="GO" id="GO:0140359">
    <property type="term" value="F:ABC-type transporter activity"/>
    <property type="evidence" value="ECO:0007669"/>
    <property type="project" value="InterPro"/>
</dbReference>
<dbReference type="SUPFAM" id="SSF90123">
    <property type="entry name" value="ABC transporter transmembrane region"/>
    <property type="match status" value="1"/>
</dbReference>
<evidence type="ECO:0000313" key="12">
    <source>
        <dbReference type="EMBL" id="AIN88591.1"/>
    </source>
</evidence>
<dbReference type="SUPFAM" id="SSF52540">
    <property type="entry name" value="P-loop containing nucleoside triphosphate hydrolases"/>
    <property type="match status" value="1"/>
</dbReference>
<dbReference type="AlphaFoldDB" id="A0AAU8R2S8"/>
<dbReference type="InterPro" id="IPR036640">
    <property type="entry name" value="ABC1_TM_sf"/>
</dbReference>
<dbReference type="Gene3D" id="1.20.1560.10">
    <property type="entry name" value="ABC transporter type 1, transmembrane domain"/>
    <property type="match status" value="1"/>
</dbReference>
<dbReference type="InterPro" id="IPR003439">
    <property type="entry name" value="ABC_transporter-like_ATP-bd"/>
</dbReference>
<evidence type="ECO:0000256" key="4">
    <source>
        <dbReference type="ARBA" id="ARBA00022692"/>
    </source>
</evidence>
<dbReference type="EMBL" id="CP009097">
    <property type="protein sequence ID" value="AIN88591.1"/>
    <property type="molecule type" value="Genomic_DNA"/>
</dbReference>
<reference evidence="12 13" key="1">
    <citation type="submission" date="2014-07" db="EMBL/GenBank/DDBJ databases">
        <authorList>
            <person name="Ledwaba M.B."/>
            <person name="Mafofo J."/>
            <person name="van Heerden H."/>
        </authorList>
    </citation>
    <scope>NUCLEOTIDE SEQUENCE [LARGE SCALE GENOMIC DNA]</scope>
    <source>
        <strain evidence="12 13">ZW046</strain>
    </source>
</reference>
<protein>
    <submittedName>
        <fullName evidence="12">ABC transporter ATP-binding protein</fullName>
    </submittedName>
</protein>
<sequence length="642" mass="70798">MSRMTSFWGLLRAYWVSDRWKEAWALTAAIFLITAFISKTTVWVAEASGHLMNSIVNVNTAPVQSPLAAVVTNAGVLIILILAKDVLLVGFRHLLSTTLHRKWRKWLNDSFSDALLDRNHIHFHLQQGNGAHLPDNVDQRVQESIKGMTGGAIGLVMGIVGVVLSAFFVGQKLLEISTEVHGLEFLGSYGGALLALAVILLYVPLGTLIAIKIGKRLERLNLGMQKAEGSYRGEWTTLLRRSFQISASEGENVQRTVNNRLYREVDGTWDKLNRFDAAYLAFSQAYGFLSLRIVAYIPGFLPYMSGAVNFRNYVTGAELVAAMINDCSWFIQVMPAIANLRANAGRVIGLAQSIESVQEPAEFYARSGVNRFAFTHQHPRFGLSVRNLTLMQGPASETPFLRSGVINMRAGDWIYMRGESCSGKTSFIKALNGLWPYGTGNIIYPQGANSLYVPQEAKFPSVSLKQLVALPRDEGDFNDLAVAAVLHEAGLGEFIERMKDADAGNSPWDMVLSSGQKQKVMLARILLHKPSIIFLDEATGALDPASKLRFHTALKPAARTPSSSASCMRKSCPRSKAAKASSLMCWISPMAMFRSSPPISRPPRMRNPQCRLSQPNKPSFTTDISCQDIHGCKSLKLDYIPI</sequence>
<keyword evidence="5" id="KW-0547">Nucleotide-binding</keyword>
<reference evidence="12 13" key="2">
    <citation type="submission" date="2014-09" db="EMBL/GenBank/DDBJ databases">
        <title>Genome announcement of three Brucella strains isolated from bovine in Zimbabwe.</title>
        <authorList>
            <person name="Ledwaba M.M.B."/>
            <person name="Mafofo J.J."/>
            <person name="van Heerden H.H."/>
        </authorList>
    </citation>
    <scope>NUCLEOTIDE SEQUENCE [LARGE SCALE GENOMIC DNA]</scope>
    <source>
        <strain evidence="12 13">ZW046</strain>
    </source>
</reference>
<evidence type="ECO:0000256" key="2">
    <source>
        <dbReference type="ARBA" id="ARBA00005417"/>
    </source>
</evidence>
<feature type="domain" description="ABC transporter" evidence="11">
    <location>
        <begin position="383"/>
        <end position="614"/>
    </location>
</feature>
<dbReference type="PROSITE" id="PS50893">
    <property type="entry name" value="ABC_TRANSPORTER_2"/>
    <property type="match status" value="1"/>
</dbReference>
<keyword evidence="8 10" id="KW-0472">Membrane</keyword>
<comment type="similarity">
    <text evidence="2">Belongs to the ABC transporter superfamily.</text>
</comment>
<dbReference type="GO" id="GO:0016887">
    <property type="term" value="F:ATP hydrolysis activity"/>
    <property type="evidence" value="ECO:0007669"/>
    <property type="project" value="InterPro"/>
</dbReference>
<keyword evidence="6 12" id="KW-0067">ATP-binding</keyword>
<dbReference type="Pfam" id="PF00005">
    <property type="entry name" value="ABC_tran"/>
    <property type="match status" value="1"/>
</dbReference>
<accession>A0AAU8R2S8</accession>
<evidence type="ECO:0000256" key="3">
    <source>
        <dbReference type="ARBA" id="ARBA00022448"/>
    </source>
</evidence>
<dbReference type="Pfam" id="PF06472">
    <property type="entry name" value="ABC_membrane_2"/>
    <property type="match status" value="1"/>
</dbReference>
<comment type="subcellular location">
    <subcellularLocation>
        <location evidence="1">Cell membrane</location>
        <topology evidence="1">Multi-pass membrane protein</topology>
    </subcellularLocation>
</comment>
<keyword evidence="7 10" id="KW-1133">Transmembrane helix</keyword>
<evidence type="ECO:0000256" key="8">
    <source>
        <dbReference type="ARBA" id="ARBA00023136"/>
    </source>
</evidence>
<dbReference type="InterPro" id="IPR017871">
    <property type="entry name" value="ABC_transporter-like_CS"/>
</dbReference>
<gene>
    <name evidence="12" type="ORF">IY72_11960</name>
</gene>
<evidence type="ECO:0000256" key="10">
    <source>
        <dbReference type="SAM" id="Phobius"/>
    </source>
</evidence>
<evidence type="ECO:0000256" key="5">
    <source>
        <dbReference type="ARBA" id="ARBA00022741"/>
    </source>
</evidence>
<keyword evidence="4 10" id="KW-0812">Transmembrane</keyword>
<evidence type="ECO:0000256" key="6">
    <source>
        <dbReference type="ARBA" id="ARBA00022840"/>
    </source>
</evidence>
<dbReference type="PROSITE" id="PS00211">
    <property type="entry name" value="ABC_TRANSPORTER_1"/>
    <property type="match status" value="1"/>
</dbReference>
<feature type="transmembrane region" description="Helical" evidence="10">
    <location>
        <begin position="189"/>
        <end position="211"/>
    </location>
</feature>
<dbReference type="PANTHER" id="PTHR11384">
    <property type="entry name" value="ATP-BINDING CASSETTE, SUB-FAMILY D MEMBER"/>
    <property type="match status" value="1"/>
</dbReference>
<dbReference type="PANTHER" id="PTHR11384:SF59">
    <property type="entry name" value="LYSOSOMAL COBALAMIN TRANSPORTER ABCD4"/>
    <property type="match status" value="1"/>
</dbReference>
<dbReference type="KEGG" id="bsg:IY72_11960"/>
<dbReference type="InterPro" id="IPR050835">
    <property type="entry name" value="ABC_transporter_sub-D"/>
</dbReference>
<feature type="transmembrane region" description="Helical" evidence="10">
    <location>
        <begin position="150"/>
        <end position="169"/>
    </location>
</feature>
<keyword evidence="3" id="KW-0813">Transport</keyword>
<evidence type="ECO:0000259" key="11">
    <source>
        <dbReference type="PROSITE" id="PS50893"/>
    </source>
</evidence>
<name>A0AAU8R2S8_BRUSS</name>
<evidence type="ECO:0000256" key="7">
    <source>
        <dbReference type="ARBA" id="ARBA00022989"/>
    </source>
</evidence>
<feature type="transmembrane region" description="Helical" evidence="10">
    <location>
        <begin position="68"/>
        <end position="95"/>
    </location>
</feature>
<dbReference type="GO" id="GO:0005886">
    <property type="term" value="C:plasma membrane"/>
    <property type="evidence" value="ECO:0007669"/>
    <property type="project" value="UniProtKB-SubCell"/>
</dbReference>
<dbReference type="Proteomes" id="UP000029248">
    <property type="component" value="Chromosome 2"/>
</dbReference>
<evidence type="ECO:0000256" key="9">
    <source>
        <dbReference type="SAM" id="MobiDB-lite"/>
    </source>
</evidence>
<feature type="region of interest" description="Disordered" evidence="9">
    <location>
        <begin position="597"/>
        <end position="616"/>
    </location>
</feature>
<evidence type="ECO:0000313" key="13">
    <source>
        <dbReference type="Proteomes" id="UP000029248"/>
    </source>
</evidence>
<dbReference type="GO" id="GO:0005524">
    <property type="term" value="F:ATP binding"/>
    <property type="evidence" value="ECO:0007669"/>
    <property type="project" value="UniProtKB-KW"/>
</dbReference>
<dbReference type="Gene3D" id="3.40.50.300">
    <property type="entry name" value="P-loop containing nucleotide triphosphate hydrolases"/>
    <property type="match status" value="1"/>
</dbReference>
<dbReference type="KEGG" id="bsw:IY71_12420"/>
<evidence type="ECO:0000256" key="1">
    <source>
        <dbReference type="ARBA" id="ARBA00004651"/>
    </source>
</evidence>
<dbReference type="InterPro" id="IPR011527">
    <property type="entry name" value="ABC1_TM_dom"/>
</dbReference>
<dbReference type="InterPro" id="IPR027417">
    <property type="entry name" value="P-loop_NTPase"/>
</dbReference>
<organism evidence="12 13">
    <name type="scientific">Brucella suis</name>
    <dbReference type="NCBI Taxonomy" id="29461"/>
    <lineage>
        <taxon>Bacteria</taxon>
        <taxon>Pseudomonadati</taxon>
        <taxon>Pseudomonadota</taxon>
        <taxon>Alphaproteobacteria</taxon>
        <taxon>Hyphomicrobiales</taxon>
        <taxon>Brucellaceae</taxon>
        <taxon>Brucella/Ochrobactrum group</taxon>
        <taxon>Brucella</taxon>
    </lineage>
</organism>